<sequence>MFHNMEKKRQLNFFMTTKDEILFCDKIKEYNSNIVFVDTTPSIDLNIDNRIHYSVINSFNPFFSIVNLDLINKEILEANSVKYGEYYHFPQIGKAQIQFLRSKQDPNNPQNLRNGRIADSYDSDYEEKWKDTIYSILKTIGCKVYSCNITLEGNIKINNKAERNLLALPNAIERYTGSNGFMVYNKIKFIGKIK</sequence>
<proteinExistence type="predicted"/>
<dbReference type="EMBL" id="CP013020">
    <property type="protein sequence ID" value="ALK83981.1"/>
    <property type="molecule type" value="Genomic_DNA"/>
</dbReference>
<evidence type="ECO:0000313" key="2">
    <source>
        <dbReference type="Proteomes" id="UP000061587"/>
    </source>
</evidence>
<organism evidence="1 2">
    <name type="scientific">Phocaeicola vulgatus</name>
    <name type="common">Bacteroides vulgatus</name>
    <dbReference type="NCBI Taxonomy" id="821"/>
    <lineage>
        <taxon>Bacteria</taxon>
        <taxon>Pseudomonadati</taxon>
        <taxon>Bacteroidota</taxon>
        <taxon>Bacteroidia</taxon>
        <taxon>Bacteroidales</taxon>
        <taxon>Bacteroidaceae</taxon>
        <taxon>Phocaeicola</taxon>
    </lineage>
</organism>
<reference evidence="1 2" key="2">
    <citation type="journal article" date="2016" name="Genome Biol. Evol.">
        <title>Extensive mobilome-driven genome diversification in mouse gut-associated Bacteroides vulgatus mpk.</title>
        <authorList>
            <person name="Lange A."/>
            <person name="Beier S."/>
            <person name="Steimle A."/>
            <person name="Autenrieth I.B."/>
            <person name="Huson D.H."/>
            <person name="Frick J.S."/>
        </authorList>
    </citation>
    <scope>NUCLEOTIDE SEQUENCE [LARGE SCALE GENOMIC DNA]</scope>
    <source>
        <strain evidence="2">mpk</strain>
    </source>
</reference>
<dbReference type="PATRIC" id="fig|821.40.peg.1630"/>
<accession>A0A0P0LPJ2</accession>
<gene>
    <name evidence="1" type="ORF">BvMPK_1374</name>
</gene>
<reference evidence="2" key="1">
    <citation type="submission" date="2015-10" db="EMBL/GenBank/DDBJ databases">
        <title>Extensive mobilome-driven genome diversification in gut-associated Bacteroides vulgatus mpk.</title>
        <authorList>
            <person name="Beier S."/>
            <person name="Lange A."/>
            <person name="Huson D.H."/>
            <person name="Frick J.-S."/>
            <person name="Autenrieth I.B."/>
        </authorList>
    </citation>
    <scope>NUCLEOTIDE SEQUENCE [LARGE SCALE GENOMIC DNA]</scope>
    <source>
        <strain evidence="2">mpk</strain>
    </source>
</reference>
<dbReference type="AlphaFoldDB" id="A0A0P0LPJ2"/>
<evidence type="ECO:0000313" key="1">
    <source>
        <dbReference type="EMBL" id="ALK83981.1"/>
    </source>
</evidence>
<dbReference type="Proteomes" id="UP000061587">
    <property type="component" value="Chromosome"/>
</dbReference>
<protein>
    <submittedName>
        <fullName evidence="1">Uncharacterized protein</fullName>
    </submittedName>
</protein>
<name>A0A0P0LPJ2_PHOVU</name>